<dbReference type="SUPFAM" id="SSF52047">
    <property type="entry name" value="RNI-like"/>
    <property type="match status" value="1"/>
</dbReference>
<evidence type="ECO:0000313" key="1">
    <source>
        <dbReference type="EMBL" id="CAG8452500.1"/>
    </source>
</evidence>
<dbReference type="EMBL" id="CAJVPP010000185">
    <property type="protein sequence ID" value="CAG8452500.1"/>
    <property type="molecule type" value="Genomic_DNA"/>
</dbReference>
<reference evidence="1" key="1">
    <citation type="submission" date="2021-06" db="EMBL/GenBank/DDBJ databases">
        <authorList>
            <person name="Kallberg Y."/>
            <person name="Tangrot J."/>
            <person name="Rosling A."/>
        </authorList>
    </citation>
    <scope>NUCLEOTIDE SEQUENCE</scope>
    <source>
        <strain evidence="1">87-6 pot B 2015</strain>
    </source>
</reference>
<gene>
    <name evidence="1" type="ORF">FMOSSE_LOCUS1599</name>
</gene>
<dbReference type="Proteomes" id="UP000789375">
    <property type="component" value="Unassembled WGS sequence"/>
</dbReference>
<name>A0A9N8YTZ6_FUNMO</name>
<dbReference type="AlphaFoldDB" id="A0A9N8YTZ6"/>
<evidence type="ECO:0000313" key="2">
    <source>
        <dbReference type="Proteomes" id="UP000789375"/>
    </source>
</evidence>
<accession>A0A9N8YTZ6</accession>
<organism evidence="1 2">
    <name type="scientific">Funneliformis mosseae</name>
    <name type="common">Endomycorrhizal fungus</name>
    <name type="synonym">Glomus mosseae</name>
    <dbReference type="NCBI Taxonomy" id="27381"/>
    <lineage>
        <taxon>Eukaryota</taxon>
        <taxon>Fungi</taxon>
        <taxon>Fungi incertae sedis</taxon>
        <taxon>Mucoromycota</taxon>
        <taxon>Glomeromycotina</taxon>
        <taxon>Glomeromycetes</taxon>
        <taxon>Glomerales</taxon>
        <taxon>Glomeraceae</taxon>
        <taxon>Funneliformis</taxon>
    </lineage>
</organism>
<sequence length="528" mass="62586">MNSQTRLNSNCLKQIFEYIVDSSEYLHITHKTLHSCILVSKHFCENAMPILWRNPWNPSTNKFKNNYNKKLSISKTILSCLLYHYQQENDLMDIYESTTSMDGPTFKPPLFDYISYCKYVNYQDIERITRTLLERKHELKIFIKNKHKKVTLLEYIWKLFMIKCNNLEYLRCPNNFNISCLPGSQSSLESLRELECELKKDSSHLKLTVNFTGLAKICHNLTSITIKPLDKDNRGLAALIRSQNDLRELNLFTNQPMVKDLRFIDQALLIQSRYIETLTIKGNFYLENSFLSSLYNLKRLQIKFATINNINYFLDTAILPNLESLSIQLNYYTFDFSLDHYTRLISRTKGHLRKFEIINATRPPTRILGLQPYLQSLITHCPQINSVRIWYINDFLDDFKHLLTNAEHLNSIELDFLEMHLSNYYAIYDDDDESERERELHAKLLLDALARLSSYNLNHLYLHNLWWLLPRELDFFLESWKKKMIRLTLKLKADGKIHLNPYLDVIEKHVKEGTLTDDSGLWVKEFPY</sequence>
<dbReference type="Gene3D" id="3.80.10.10">
    <property type="entry name" value="Ribonuclease Inhibitor"/>
    <property type="match status" value="1"/>
</dbReference>
<proteinExistence type="predicted"/>
<dbReference type="InterPro" id="IPR032675">
    <property type="entry name" value="LRR_dom_sf"/>
</dbReference>
<protein>
    <submittedName>
        <fullName evidence="1">4911_t:CDS:1</fullName>
    </submittedName>
</protein>
<keyword evidence="2" id="KW-1185">Reference proteome</keyword>
<comment type="caution">
    <text evidence="1">The sequence shown here is derived from an EMBL/GenBank/DDBJ whole genome shotgun (WGS) entry which is preliminary data.</text>
</comment>